<dbReference type="InterPro" id="IPR000160">
    <property type="entry name" value="GGDEF_dom"/>
</dbReference>
<protein>
    <recommendedName>
        <fullName evidence="1">diguanylate cyclase</fullName>
        <ecNumber evidence="1">2.7.7.65</ecNumber>
    </recommendedName>
</protein>
<accession>A0A087M106</accession>
<dbReference type="SMART" id="SM00267">
    <property type="entry name" value="GGDEF"/>
    <property type="match status" value="1"/>
</dbReference>
<reference evidence="5 6" key="1">
    <citation type="submission" date="2014-08" db="EMBL/GenBank/DDBJ databases">
        <authorList>
            <person name="Hassan Y.I."/>
            <person name="Lepp D."/>
            <person name="Zhou T."/>
        </authorList>
    </citation>
    <scope>NUCLEOTIDE SEQUENCE [LARGE SCALE GENOMIC DNA]</scope>
    <source>
        <strain evidence="5 6">IFO13584</strain>
    </source>
</reference>
<evidence type="ECO:0000259" key="4">
    <source>
        <dbReference type="PROSITE" id="PS50887"/>
    </source>
</evidence>
<dbReference type="STRING" id="46914.JP75_13780"/>
<gene>
    <name evidence="5" type="ORF">JP75_13780</name>
</gene>
<dbReference type="GO" id="GO:0005886">
    <property type="term" value="C:plasma membrane"/>
    <property type="evidence" value="ECO:0007669"/>
    <property type="project" value="TreeGrafter"/>
</dbReference>
<dbReference type="EMBL" id="JQGC01000012">
    <property type="protein sequence ID" value="KFL30559.1"/>
    <property type="molecule type" value="Genomic_DNA"/>
</dbReference>
<keyword evidence="3" id="KW-0812">Transmembrane</keyword>
<feature type="transmembrane region" description="Helical" evidence="3">
    <location>
        <begin position="125"/>
        <end position="147"/>
    </location>
</feature>
<evidence type="ECO:0000313" key="6">
    <source>
        <dbReference type="Proteomes" id="UP000028981"/>
    </source>
</evidence>
<dbReference type="AlphaFoldDB" id="A0A087M106"/>
<dbReference type="OrthoDB" id="9812260at2"/>
<dbReference type="PROSITE" id="PS50887">
    <property type="entry name" value="GGDEF"/>
    <property type="match status" value="1"/>
</dbReference>
<comment type="catalytic activity">
    <reaction evidence="2">
        <text>2 GTP = 3',3'-c-di-GMP + 2 diphosphate</text>
        <dbReference type="Rhea" id="RHEA:24898"/>
        <dbReference type="ChEBI" id="CHEBI:33019"/>
        <dbReference type="ChEBI" id="CHEBI:37565"/>
        <dbReference type="ChEBI" id="CHEBI:58805"/>
        <dbReference type="EC" id="2.7.7.65"/>
    </reaction>
</comment>
<dbReference type="Proteomes" id="UP000028981">
    <property type="component" value="Unassembled WGS sequence"/>
</dbReference>
<dbReference type="InterPro" id="IPR043128">
    <property type="entry name" value="Rev_trsase/Diguanyl_cyclase"/>
</dbReference>
<keyword evidence="6" id="KW-1185">Reference proteome</keyword>
<feature type="transmembrane region" description="Helical" evidence="3">
    <location>
        <begin position="40"/>
        <end position="61"/>
    </location>
</feature>
<dbReference type="CDD" id="cd01949">
    <property type="entry name" value="GGDEF"/>
    <property type="match status" value="1"/>
</dbReference>
<dbReference type="EC" id="2.7.7.65" evidence="1"/>
<name>A0A087M106_9HYPH</name>
<dbReference type="GO" id="GO:1902201">
    <property type="term" value="P:negative regulation of bacterial-type flagellum-dependent cell motility"/>
    <property type="evidence" value="ECO:0007669"/>
    <property type="project" value="TreeGrafter"/>
</dbReference>
<keyword evidence="3" id="KW-1133">Transmembrane helix</keyword>
<evidence type="ECO:0000256" key="2">
    <source>
        <dbReference type="ARBA" id="ARBA00034247"/>
    </source>
</evidence>
<keyword evidence="3" id="KW-0472">Membrane</keyword>
<comment type="caution">
    <text evidence="5">The sequence shown here is derived from an EMBL/GenBank/DDBJ whole genome shotgun (WGS) entry which is preliminary data.</text>
</comment>
<dbReference type="Gene3D" id="3.30.70.270">
    <property type="match status" value="1"/>
</dbReference>
<dbReference type="NCBIfam" id="TIGR00254">
    <property type="entry name" value="GGDEF"/>
    <property type="match status" value="1"/>
</dbReference>
<evidence type="ECO:0000313" key="5">
    <source>
        <dbReference type="EMBL" id="KFL30559.1"/>
    </source>
</evidence>
<sequence length="483" mass="50680">MDSLAPAASKKARLATTLIAAALTAAVVFVLALLGIYTRAAFNLASLWPANAVLLGILATYPKANSPLTWILSAVAYMAADLLTGAPLGQAALLNGTNLVGAAVGLAVVHIWSQRFFPLSRPADVVRLFLVITAASVSSGIAGGLVAGPLLGMERLDGFFLWTATEFVNFGIFLPLVMAARMIKPRKPSLDGEASGGTAEKCAALIALAGSCALMPLVGGAGSLVLHVPAFIWCSTQFKPRTSIALAGLAAMWILFAVPAGIIPLYIDHTALASHWDIASFRLGIGFLALGALAMAMINAFWLDAHDELEHRANHDFLTGLLNRRQFNKTAETVLLRQKAGTPNVALAVDIDRFKSINDTHGHPLGDQVLQTVAELLTAGLRRGDILGRLGGEEFAIVLPGAGLEEGTRVAERLREAIAAETLQHGEVAIATSVSIGLVEFHAPANLPRMLSLADEALYEAKNAGRNRVVAHKSAVLLQAAGA</sequence>
<proteinExistence type="predicted"/>
<feature type="transmembrane region" description="Helical" evidence="3">
    <location>
        <begin position="92"/>
        <end position="113"/>
    </location>
</feature>
<feature type="transmembrane region" description="Helical" evidence="3">
    <location>
        <begin position="244"/>
        <end position="267"/>
    </location>
</feature>
<dbReference type="FunFam" id="3.30.70.270:FF:000001">
    <property type="entry name" value="Diguanylate cyclase domain protein"/>
    <property type="match status" value="1"/>
</dbReference>
<dbReference type="Pfam" id="PF00990">
    <property type="entry name" value="GGDEF"/>
    <property type="match status" value="1"/>
</dbReference>
<feature type="transmembrane region" description="Helical" evidence="3">
    <location>
        <begin position="159"/>
        <end position="183"/>
    </location>
</feature>
<evidence type="ECO:0000256" key="1">
    <source>
        <dbReference type="ARBA" id="ARBA00012528"/>
    </source>
</evidence>
<dbReference type="PANTHER" id="PTHR45138:SF9">
    <property type="entry name" value="DIGUANYLATE CYCLASE DGCM-RELATED"/>
    <property type="match status" value="1"/>
</dbReference>
<dbReference type="InterPro" id="IPR050469">
    <property type="entry name" value="Diguanylate_Cyclase"/>
</dbReference>
<feature type="transmembrane region" description="Helical" evidence="3">
    <location>
        <begin position="12"/>
        <end position="34"/>
    </location>
</feature>
<feature type="domain" description="GGDEF" evidence="4">
    <location>
        <begin position="342"/>
        <end position="474"/>
    </location>
</feature>
<feature type="transmembrane region" description="Helical" evidence="3">
    <location>
        <begin position="279"/>
        <end position="302"/>
    </location>
</feature>
<dbReference type="InterPro" id="IPR029787">
    <property type="entry name" value="Nucleotide_cyclase"/>
</dbReference>
<dbReference type="RefSeq" id="WP_035083774.1">
    <property type="nucleotide sequence ID" value="NZ_JQGC01000012.1"/>
</dbReference>
<dbReference type="PANTHER" id="PTHR45138">
    <property type="entry name" value="REGULATORY COMPONENTS OF SENSORY TRANSDUCTION SYSTEM"/>
    <property type="match status" value="1"/>
</dbReference>
<dbReference type="GO" id="GO:0052621">
    <property type="term" value="F:diguanylate cyclase activity"/>
    <property type="evidence" value="ECO:0007669"/>
    <property type="project" value="UniProtKB-EC"/>
</dbReference>
<evidence type="ECO:0000256" key="3">
    <source>
        <dbReference type="SAM" id="Phobius"/>
    </source>
</evidence>
<dbReference type="GO" id="GO:0043709">
    <property type="term" value="P:cell adhesion involved in single-species biofilm formation"/>
    <property type="evidence" value="ECO:0007669"/>
    <property type="project" value="TreeGrafter"/>
</dbReference>
<dbReference type="SUPFAM" id="SSF55073">
    <property type="entry name" value="Nucleotide cyclase"/>
    <property type="match status" value="1"/>
</dbReference>
<organism evidence="5 6">
    <name type="scientific">Devosia riboflavina</name>
    <dbReference type="NCBI Taxonomy" id="46914"/>
    <lineage>
        <taxon>Bacteria</taxon>
        <taxon>Pseudomonadati</taxon>
        <taxon>Pseudomonadota</taxon>
        <taxon>Alphaproteobacteria</taxon>
        <taxon>Hyphomicrobiales</taxon>
        <taxon>Devosiaceae</taxon>
        <taxon>Devosia</taxon>
    </lineage>
</organism>